<dbReference type="Gene3D" id="3.40.50.1000">
    <property type="entry name" value="HAD superfamily/HAD-like"/>
    <property type="match status" value="2"/>
</dbReference>
<proteinExistence type="predicted"/>
<dbReference type="GO" id="GO:0005737">
    <property type="term" value="C:cytoplasm"/>
    <property type="evidence" value="ECO:0007669"/>
    <property type="project" value="TreeGrafter"/>
</dbReference>
<dbReference type="RefSeq" id="WP_075627938.1">
    <property type="nucleotide sequence ID" value="NZ_FOAM01000019.1"/>
</dbReference>
<evidence type="ECO:0000313" key="2">
    <source>
        <dbReference type="Proteomes" id="UP000186364"/>
    </source>
</evidence>
<dbReference type="SUPFAM" id="SSF56784">
    <property type="entry name" value="HAD-like"/>
    <property type="match status" value="1"/>
</dbReference>
<dbReference type="OrthoDB" id="148966at2"/>
<dbReference type="Pfam" id="PF00702">
    <property type="entry name" value="Hydrolase"/>
    <property type="match status" value="1"/>
</dbReference>
<dbReference type="GO" id="GO:0016791">
    <property type="term" value="F:phosphatase activity"/>
    <property type="evidence" value="ECO:0007669"/>
    <property type="project" value="TreeGrafter"/>
</dbReference>
<name>A0A1Q9AWE8_9HYPH</name>
<gene>
    <name evidence="1" type="ORF">BJF93_21745</name>
</gene>
<comment type="caution">
    <text evidence="1">The sequence shown here is derived from an EMBL/GenBank/DDBJ whole genome shotgun (WGS) entry which is preliminary data.</text>
</comment>
<dbReference type="EMBL" id="MKIP01000044">
    <property type="protein sequence ID" value="OLP59744.1"/>
    <property type="molecule type" value="Genomic_DNA"/>
</dbReference>
<reference evidence="1 2" key="1">
    <citation type="submission" date="2016-09" db="EMBL/GenBank/DDBJ databases">
        <title>Rhizobium sp. nov., a novel species isolated from the rice rhizosphere.</title>
        <authorList>
            <person name="Zhao J."/>
            <person name="Zhang X."/>
        </authorList>
    </citation>
    <scope>NUCLEOTIDE SEQUENCE [LARGE SCALE GENOMIC DNA]</scope>
    <source>
        <strain evidence="1 2">1.7048</strain>
    </source>
</reference>
<protein>
    <submittedName>
        <fullName evidence="1">Uncharacterized protein</fullName>
    </submittedName>
</protein>
<evidence type="ECO:0000313" key="1">
    <source>
        <dbReference type="EMBL" id="OLP59744.1"/>
    </source>
</evidence>
<accession>A0A1Q9AWE8</accession>
<organism evidence="1 2">
    <name type="scientific">Xaviernesmea oryzae</name>
    <dbReference type="NCBI Taxonomy" id="464029"/>
    <lineage>
        <taxon>Bacteria</taxon>
        <taxon>Pseudomonadati</taxon>
        <taxon>Pseudomonadota</taxon>
        <taxon>Alphaproteobacteria</taxon>
        <taxon>Hyphomicrobiales</taxon>
        <taxon>Rhizobiaceae</taxon>
        <taxon>Rhizobium/Agrobacterium group</taxon>
        <taxon>Xaviernesmea</taxon>
    </lineage>
</organism>
<dbReference type="InterPro" id="IPR023214">
    <property type="entry name" value="HAD_sf"/>
</dbReference>
<sequence>MHEFQDTDGVLFDLDGTLASDGKPLPWAHGLIEKSRGRFAIVTNDAEHTASQIAVLMQAIGIPVPECRIVSAGMEAIRQVAIDMPGARLSMAASKSLQDYATCLGLDVTDIKPDAVLIGRDRAFSYDKIRTLSNAVLAGAQLFVCNPDRTHPGADGSVVPETGALAASVLACTGPVPHHIIGKPQPGLFLAGMALIGSTPARTLMVGDNPETDGKGAAGVGIRFVRVGFEHGDEDWLLQAHPERVGKRDRLSRFD</sequence>
<dbReference type="InterPro" id="IPR036412">
    <property type="entry name" value="HAD-like_sf"/>
</dbReference>
<dbReference type="PANTHER" id="PTHR19288:SF95">
    <property type="entry name" value="D-GLYCEROL 3-PHOSPHATE PHOSPHATASE"/>
    <property type="match status" value="1"/>
</dbReference>
<dbReference type="AlphaFoldDB" id="A0A1Q9AWE8"/>
<dbReference type="PANTHER" id="PTHR19288">
    <property type="entry name" value="4-NITROPHENYLPHOSPHATASE-RELATED"/>
    <property type="match status" value="1"/>
</dbReference>
<keyword evidence="2" id="KW-1185">Reference proteome</keyword>
<dbReference type="Proteomes" id="UP000186364">
    <property type="component" value="Unassembled WGS sequence"/>
</dbReference>